<dbReference type="InterPro" id="IPR001757">
    <property type="entry name" value="P_typ_ATPase"/>
</dbReference>
<dbReference type="InterPro" id="IPR027256">
    <property type="entry name" value="P-typ_ATPase_IB"/>
</dbReference>
<keyword evidence="6 14" id="KW-0812">Transmembrane</keyword>
<keyword evidence="14" id="KW-0067">ATP-binding</keyword>
<comment type="catalytic activity">
    <reaction evidence="13">
        <text>Cd(2+)(in) + ATP + H2O = Cd(2+)(out) + ADP + phosphate + H(+)</text>
        <dbReference type="Rhea" id="RHEA:12132"/>
        <dbReference type="ChEBI" id="CHEBI:15377"/>
        <dbReference type="ChEBI" id="CHEBI:15378"/>
        <dbReference type="ChEBI" id="CHEBI:30616"/>
        <dbReference type="ChEBI" id="CHEBI:43474"/>
        <dbReference type="ChEBI" id="CHEBI:48775"/>
        <dbReference type="ChEBI" id="CHEBI:456216"/>
        <dbReference type="EC" id="7.2.2.21"/>
    </reaction>
</comment>
<comment type="similarity">
    <text evidence="2 14">Belongs to the cation transport ATPase (P-type) (TC 3.A.3) family. Type IB subfamily.</text>
</comment>
<proteinExistence type="inferred from homology"/>
<keyword evidence="11 14" id="KW-0472">Membrane</keyword>
<dbReference type="InterPro" id="IPR044492">
    <property type="entry name" value="P_typ_ATPase_HD_dom"/>
</dbReference>
<feature type="transmembrane region" description="Helical" evidence="14">
    <location>
        <begin position="73"/>
        <end position="92"/>
    </location>
</feature>
<evidence type="ECO:0000259" key="15">
    <source>
        <dbReference type="Pfam" id="PF00122"/>
    </source>
</evidence>
<dbReference type="EMBL" id="JAFBFC010000013">
    <property type="protein sequence ID" value="MBM7705063.1"/>
    <property type="molecule type" value="Genomic_DNA"/>
</dbReference>
<keyword evidence="10" id="KW-0406">Ion transport</keyword>
<dbReference type="SFLD" id="SFLDS00003">
    <property type="entry name" value="Haloacid_Dehalogenase"/>
    <property type="match status" value="1"/>
</dbReference>
<keyword evidence="14" id="KW-0547">Nucleotide-binding</keyword>
<dbReference type="SFLD" id="SFLDG00002">
    <property type="entry name" value="C1.7:_P-type_atpase_like"/>
    <property type="match status" value="1"/>
</dbReference>
<keyword evidence="14" id="KW-1003">Cell membrane</keyword>
<feature type="domain" description="P-type ATPase A" evidence="15">
    <location>
        <begin position="162"/>
        <end position="262"/>
    </location>
</feature>
<keyword evidence="17" id="KW-1185">Reference proteome</keyword>
<protein>
    <recommendedName>
        <fullName evidence="12">Cd(2+)-exporting ATPase</fullName>
        <ecNumber evidence="12">7.2.2.21</ecNumber>
    </recommendedName>
</protein>
<name>A0ABS2R0S9_9BACI</name>
<dbReference type="PANTHER" id="PTHR48085">
    <property type="entry name" value="CADMIUM/ZINC-TRANSPORTING ATPASE HMA2-RELATED"/>
    <property type="match status" value="1"/>
</dbReference>
<feature type="transmembrane region" description="Helical" evidence="14">
    <location>
        <begin position="278"/>
        <end position="297"/>
    </location>
</feature>
<dbReference type="SFLD" id="SFLDF00027">
    <property type="entry name" value="p-type_atpase"/>
    <property type="match status" value="1"/>
</dbReference>
<keyword evidence="7 14" id="KW-0479">Metal-binding</keyword>
<evidence type="ECO:0000256" key="5">
    <source>
        <dbReference type="ARBA" id="ARBA00022553"/>
    </source>
</evidence>
<dbReference type="GO" id="GO:0016787">
    <property type="term" value="F:hydrolase activity"/>
    <property type="evidence" value="ECO:0007669"/>
    <property type="project" value="UniProtKB-KW"/>
</dbReference>
<accession>A0ABS2R0S9</accession>
<feature type="transmembrane region" description="Helical" evidence="14">
    <location>
        <begin position="51"/>
        <end position="67"/>
    </location>
</feature>
<evidence type="ECO:0000256" key="3">
    <source>
        <dbReference type="ARBA" id="ARBA00022448"/>
    </source>
</evidence>
<feature type="transmembrane region" description="Helical" evidence="14">
    <location>
        <begin position="303"/>
        <end position="328"/>
    </location>
</feature>
<dbReference type="InterPro" id="IPR018303">
    <property type="entry name" value="ATPase_P-typ_P_site"/>
</dbReference>
<evidence type="ECO:0000256" key="7">
    <source>
        <dbReference type="ARBA" id="ARBA00022723"/>
    </source>
</evidence>
<dbReference type="InterPro" id="IPR051014">
    <property type="entry name" value="Cation_Transport_ATPase_IB"/>
</dbReference>
<keyword evidence="3" id="KW-0813">Transport</keyword>
<dbReference type="NCBIfam" id="TIGR01512">
    <property type="entry name" value="ATPase-IB2_Cd"/>
    <property type="match status" value="1"/>
</dbReference>
<dbReference type="SUPFAM" id="SSF81665">
    <property type="entry name" value="Calcium ATPase, transmembrane domain M"/>
    <property type="match status" value="1"/>
</dbReference>
<keyword evidence="9 14" id="KW-1133">Transmembrane helix</keyword>
<dbReference type="Gene3D" id="3.40.1110.10">
    <property type="entry name" value="Calcium-transporting ATPase, cytoplasmic domain N"/>
    <property type="match status" value="1"/>
</dbReference>
<evidence type="ECO:0000256" key="1">
    <source>
        <dbReference type="ARBA" id="ARBA00004141"/>
    </source>
</evidence>
<dbReference type="EC" id="7.2.2.21" evidence="12"/>
<sequence length="668" mass="73889">MKGVRAATYTPMTNTVVLYYDQSCLVKELLSSISSFLPFQEQLQTSVKKQWITVFFSTSLLVFHWLLRKKVSLLWAYLIMNKLMAVFVLFLSRTTIKSGMMRAFKEKRMNVDTLTTASIFASLYLKQPASALVIYIMSTLSELLTELTSHKATTHLKSLLALESTYAWKVEGDVERKVHVEEVMVRDKIKVFHGERIPVDGVVVKGEGIIDESSVTGEYLPKVKTSKHTVYAGSILQEGELTVEVKGVGSSTALGRMITLMEQAYEKKAPMQQYADKVAEKMVPLSFALTIGTFIFTRNFHRALSMLVIDFVCGIKLSTATAFSAAIGRAAKKGIFIKGSEHIEQLAKSETFLFDKTGTVTEGKPYVERIHCFNHYSEEEVLMYAASIEQTSSHPIAHAIVDEAKRRHLTIAPRDEGEPLKVVVGKGIQGKTKNRVVTIGSKRYLQEQGVNVDVTSMLVDTHSIFIAINQKLVGALKIEDRIRAGMKRSLQQLRQLGMKKAVMLTGDEAVAARRVSRKVRMDSFQATMLPENKASYVSQEKKKSPTVMIGDGMNDAPALARASVGITMGGKRTDLAVEAADIIITQDNPYAIPELYQLSKRTVRTIKQNVYATLFINGMAIALGAFGVISPLAGAAIHNLATIGVVANSMKLLFKGEKQNGNPLLHFA</sequence>
<dbReference type="Proteomes" id="UP000809829">
    <property type="component" value="Unassembled WGS sequence"/>
</dbReference>
<keyword evidence="16" id="KW-0378">Hydrolase</keyword>
<evidence type="ECO:0000313" key="17">
    <source>
        <dbReference type="Proteomes" id="UP000809829"/>
    </source>
</evidence>
<gene>
    <name evidence="16" type="ORF">JOC83_003972</name>
</gene>
<evidence type="ECO:0000256" key="9">
    <source>
        <dbReference type="ARBA" id="ARBA00022989"/>
    </source>
</evidence>
<organism evidence="16 17">
    <name type="scientific">Priestia iocasae</name>
    <dbReference type="NCBI Taxonomy" id="2291674"/>
    <lineage>
        <taxon>Bacteria</taxon>
        <taxon>Bacillati</taxon>
        <taxon>Bacillota</taxon>
        <taxon>Bacilli</taxon>
        <taxon>Bacillales</taxon>
        <taxon>Bacillaceae</taxon>
        <taxon>Priestia</taxon>
    </lineage>
</organism>
<dbReference type="InterPro" id="IPR023299">
    <property type="entry name" value="ATPase_P-typ_cyto_dom_N"/>
</dbReference>
<dbReference type="NCBIfam" id="TIGR01525">
    <property type="entry name" value="ATPase-IB_hvy"/>
    <property type="match status" value="1"/>
</dbReference>
<reference evidence="16 17" key="1">
    <citation type="submission" date="2021-01" db="EMBL/GenBank/DDBJ databases">
        <title>Genomic Encyclopedia of Type Strains, Phase IV (KMG-IV): sequencing the most valuable type-strain genomes for metagenomic binning, comparative biology and taxonomic classification.</title>
        <authorList>
            <person name="Goeker M."/>
        </authorList>
    </citation>
    <scope>NUCLEOTIDE SEQUENCE [LARGE SCALE GENOMIC DNA]</scope>
    <source>
        <strain evidence="16 17">DSM 104297</strain>
    </source>
</reference>
<evidence type="ECO:0000256" key="2">
    <source>
        <dbReference type="ARBA" id="ARBA00006024"/>
    </source>
</evidence>
<keyword evidence="5" id="KW-0597">Phosphoprotein</keyword>
<feature type="transmembrane region" description="Helical" evidence="14">
    <location>
        <begin position="610"/>
        <end position="629"/>
    </location>
</feature>
<evidence type="ECO:0000256" key="14">
    <source>
        <dbReference type="RuleBase" id="RU362081"/>
    </source>
</evidence>
<dbReference type="PANTHER" id="PTHR48085:SF5">
    <property type="entry name" value="CADMIUM_ZINC-TRANSPORTING ATPASE HMA4-RELATED"/>
    <property type="match status" value="1"/>
</dbReference>
<evidence type="ECO:0000256" key="12">
    <source>
        <dbReference type="ARBA" id="ARBA00039103"/>
    </source>
</evidence>
<comment type="caution">
    <text evidence="16">The sequence shown here is derived from an EMBL/GenBank/DDBJ whole genome shotgun (WGS) entry which is preliminary data.</text>
</comment>
<dbReference type="Pfam" id="PF00702">
    <property type="entry name" value="Hydrolase"/>
    <property type="match status" value="1"/>
</dbReference>
<dbReference type="NCBIfam" id="TIGR01494">
    <property type="entry name" value="ATPase_P-type"/>
    <property type="match status" value="1"/>
</dbReference>
<dbReference type="SUPFAM" id="SSF81653">
    <property type="entry name" value="Calcium ATPase, transduction domain A"/>
    <property type="match status" value="1"/>
</dbReference>
<evidence type="ECO:0000256" key="10">
    <source>
        <dbReference type="ARBA" id="ARBA00023065"/>
    </source>
</evidence>
<dbReference type="RefSeq" id="WP_205189046.1">
    <property type="nucleotide sequence ID" value="NZ_JAFBFC010000013.1"/>
</dbReference>
<dbReference type="Gene3D" id="3.40.50.1000">
    <property type="entry name" value="HAD superfamily/HAD-like"/>
    <property type="match status" value="1"/>
</dbReference>
<dbReference type="SUPFAM" id="SSF56784">
    <property type="entry name" value="HAD-like"/>
    <property type="match status" value="1"/>
</dbReference>
<dbReference type="InterPro" id="IPR008250">
    <property type="entry name" value="ATPase_P-typ_transduc_dom_A_sf"/>
</dbReference>
<keyword evidence="8" id="KW-1278">Translocase</keyword>
<evidence type="ECO:0000313" key="16">
    <source>
        <dbReference type="EMBL" id="MBM7705063.1"/>
    </source>
</evidence>
<evidence type="ECO:0000256" key="6">
    <source>
        <dbReference type="ARBA" id="ARBA00022692"/>
    </source>
</evidence>
<dbReference type="InterPro" id="IPR059000">
    <property type="entry name" value="ATPase_P-type_domA"/>
</dbReference>
<dbReference type="InterPro" id="IPR023214">
    <property type="entry name" value="HAD_sf"/>
</dbReference>
<evidence type="ECO:0000256" key="8">
    <source>
        <dbReference type="ARBA" id="ARBA00022967"/>
    </source>
</evidence>
<dbReference type="PRINTS" id="PR00119">
    <property type="entry name" value="CATATPASE"/>
</dbReference>
<evidence type="ECO:0000256" key="11">
    <source>
        <dbReference type="ARBA" id="ARBA00023136"/>
    </source>
</evidence>
<dbReference type="PROSITE" id="PS00154">
    <property type="entry name" value="ATPASE_E1_E2"/>
    <property type="match status" value="1"/>
</dbReference>
<evidence type="ECO:0000256" key="4">
    <source>
        <dbReference type="ARBA" id="ARBA00022539"/>
    </source>
</evidence>
<dbReference type="InterPro" id="IPR036412">
    <property type="entry name" value="HAD-like_sf"/>
</dbReference>
<keyword evidence="4" id="KW-0104">Cadmium</keyword>
<dbReference type="InterPro" id="IPR023298">
    <property type="entry name" value="ATPase_P-typ_TM_dom_sf"/>
</dbReference>
<evidence type="ECO:0000256" key="13">
    <source>
        <dbReference type="ARBA" id="ARBA00049338"/>
    </source>
</evidence>
<dbReference type="Gene3D" id="2.70.150.10">
    <property type="entry name" value="Calcium-transporting ATPase, cytoplasmic transduction domain A"/>
    <property type="match status" value="1"/>
</dbReference>
<comment type="subcellular location">
    <subcellularLocation>
        <location evidence="14">Cell membrane</location>
    </subcellularLocation>
    <subcellularLocation>
        <location evidence="1">Membrane</location>
        <topology evidence="1">Multi-pass membrane protein</topology>
    </subcellularLocation>
</comment>
<dbReference type="Pfam" id="PF00122">
    <property type="entry name" value="E1-E2_ATPase"/>
    <property type="match status" value="1"/>
</dbReference>